<evidence type="ECO:0000256" key="3">
    <source>
        <dbReference type="ARBA" id="ARBA00022989"/>
    </source>
</evidence>
<proteinExistence type="predicted"/>
<comment type="subcellular location">
    <subcellularLocation>
        <location evidence="1">Cell membrane</location>
        <topology evidence="1">Multi-pass membrane protein</topology>
    </subcellularLocation>
</comment>
<organism evidence="7 8">
    <name type="scientific">Amycolatopsis rhabdoformis</name>
    <dbReference type="NCBI Taxonomy" id="1448059"/>
    <lineage>
        <taxon>Bacteria</taxon>
        <taxon>Bacillati</taxon>
        <taxon>Actinomycetota</taxon>
        <taxon>Actinomycetes</taxon>
        <taxon>Pseudonocardiales</taxon>
        <taxon>Pseudonocardiaceae</taxon>
        <taxon>Amycolatopsis</taxon>
    </lineage>
</organism>
<evidence type="ECO:0000313" key="7">
    <source>
        <dbReference type="EMBL" id="WSE34746.1"/>
    </source>
</evidence>
<evidence type="ECO:0000256" key="5">
    <source>
        <dbReference type="SAM" id="Phobius"/>
    </source>
</evidence>
<evidence type="ECO:0000259" key="6">
    <source>
        <dbReference type="PROSITE" id="PS50850"/>
    </source>
</evidence>
<dbReference type="RefSeq" id="WP_326837554.1">
    <property type="nucleotide sequence ID" value="NZ_CP142149.1"/>
</dbReference>
<protein>
    <submittedName>
        <fullName evidence="7">MFS transporter</fullName>
    </submittedName>
</protein>
<feature type="transmembrane region" description="Helical" evidence="5">
    <location>
        <begin position="369"/>
        <end position="391"/>
    </location>
</feature>
<dbReference type="SUPFAM" id="SSF103473">
    <property type="entry name" value="MFS general substrate transporter"/>
    <property type="match status" value="1"/>
</dbReference>
<reference evidence="7 8" key="1">
    <citation type="journal article" date="2015" name="Int. J. Syst. Evol. Microbiol.">
        <title>Amycolatopsis rhabdoformis sp. nov., an actinomycete isolated from a tropical forest soil.</title>
        <authorList>
            <person name="Souza W.R."/>
            <person name="Silva R.E."/>
            <person name="Goodfellow M."/>
            <person name="Busarakam K."/>
            <person name="Figueiro F.S."/>
            <person name="Ferreira D."/>
            <person name="Rodrigues-Filho E."/>
            <person name="Moraes L.A.B."/>
            <person name="Zucchi T.D."/>
        </authorList>
    </citation>
    <scope>NUCLEOTIDE SEQUENCE [LARGE SCALE GENOMIC DNA]</scope>
    <source>
        <strain evidence="7 8">NCIMB 14900</strain>
    </source>
</reference>
<dbReference type="PANTHER" id="PTHR23521">
    <property type="entry name" value="TRANSPORTER MFS SUPERFAMILY"/>
    <property type="match status" value="1"/>
</dbReference>
<dbReference type="InterPro" id="IPR020846">
    <property type="entry name" value="MFS_dom"/>
</dbReference>
<dbReference type="EMBL" id="CP142149">
    <property type="protein sequence ID" value="WSE34746.1"/>
    <property type="molecule type" value="Genomic_DNA"/>
</dbReference>
<feature type="domain" description="Major facilitator superfamily (MFS) profile" evidence="6">
    <location>
        <begin position="1"/>
        <end position="395"/>
    </location>
</feature>
<dbReference type="InterPro" id="IPR036259">
    <property type="entry name" value="MFS_trans_sf"/>
</dbReference>
<dbReference type="Pfam" id="PF07690">
    <property type="entry name" value="MFS_1"/>
    <property type="match status" value="1"/>
</dbReference>
<evidence type="ECO:0000256" key="4">
    <source>
        <dbReference type="ARBA" id="ARBA00023136"/>
    </source>
</evidence>
<keyword evidence="8" id="KW-1185">Reference proteome</keyword>
<dbReference type="Gene3D" id="1.20.1250.20">
    <property type="entry name" value="MFS general substrate transporter like domains"/>
    <property type="match status" value="2"/>
</dbReference>
<feature type="transmembrane region" description="Helical" evidence="5">
    <location>
        <begin position="308"/>
        <end position="329"/>
    </location>
</feature>
<feature type="transmembrane region" description="Helical" evidence="5">
    <location>
        <begin position="341"/>
        <end position="363"/>
    </location>
</feature>
<evidence type="ECO:0000256" key="2">
    <source>
        <dbReference type="ARBA" id="ARBA00022692"/>
    </source>
</evidence>
<sequence>MFVRSSMQRALIATSQVAALTCWFSASAVGPALQEVLHTSSEGGVLLTSAVQLGFVVGALFSALFNLPDRIPPVILYAVSAAIAAVTTALVALIAHDLLVAVLLRLVTGFALAGVYPVGMKLMASWAAPERRARALGLLVGALTLGSATPQLIKGAQVSSWQGVLLIAAAITAAGGLIALISVRPGPNLESGTVRLDPRYAIRMFAQRLPRLANLGYLGHMWELYAFWTWLPVFLLESQLSRGAAAGSEVNYVAFAAIGIAGFGGCLLGGYLADRVGRAPSAVLALVVSGTCCLLSPLIFGFNLVTVTVFALIWGAAVIADSGVFSTALSETADQRFIGTALTMQTAAGFFLTTVSIQIVPLLARATSWRYAFLILAIGPVIGATAMTRFGRHARLQKNSR</sequence>
<feature type="transmembrane region" description="Helical" evidence="5">
    <location>
        <begin position="44"/>
        <end position="67"/>
    </location>
</feature>
<feature type="transmembrane region" description="Helical" evidence="5">
    <location>
        <begin position="135"/>
        <end position="153"/>
    </location>
</feature>
<name>A0ABZ1ILW1_9PSEU</name>
<gene>
    <name evidence="7" type="ORF">VSH64_22135</name>
</gene>
<keyword evidence="3 5" id="KW-1133">Transmembrane helix</keyword>
<keyword evidence="2 5" id="KW-0812">Transmembrane</keyword>
<feature type="transmembrane region" description="Helical" evidence="5">
    <location>
        <begin position="102"/>
        <end position="123"/>
    </location>
</feature>
<accession>A0ABZ1ILW1</accession>
<evidence type="ECO:0000313" key="8">
    <source>
        <dbReference type="Proteomes" id="UP001330812"/>
    </source>
</evidence>
<feature type="transmembrane region" description="Helical" evidence="5">
    <location>
        <begin position="159"/>
        <end position="181"/>
    </location>
</feature>
<feature type="transmembrane region" description="Helical" evidence="5">
    <location>
        <begin position="251"/>
        <end position="271"/>
    </location>
</feature>
<evidence type="ECO:0000256" key="1">
    <source>
        <dbReference type="ARBA" id="ARBA00004651"/>
    </source>
</evidence>
<dbReference type="PANTHER" id="PTHR23521:SF3">
    <property type="entry name" value="MFS TRANSPORTER"/>
    <property type="match status" value="1"/>
</dbReference>
<feature type="transmembrane region" description="Helical" evidence="5">
    <location>
        <begin position="212"/>
        <end position="231"/>
    </location>
</feature>
<feature type="transmembrane region" description="Helical" evidence="5">
    <location>
        <begin position="283"/>
        <end position="302"/>
    </location>
</feature>
<dbReference type="Proteomes" id="UP001330812">
    <property type="component" value="Chromosome"/>
</dbReference>
<dbReference type="InterPro" id="IPR011701">
    <property type="entry name" value="MFS"/>
</dbReference>
<keyword evidence="4 5" id="KW-0472">Membrane</keyword>
<feature type="transmembrane region" description="Helical" evidence="5">
    <location>
        <begin position="74"/>
        <end position="96"/>
    </location>
</feature>
<dbReference type="PROSITE" id="PS50850">
    <property type="entry name" value="MFS"/>
    <property type="match status" value="1"/>
</dbReference>